<dbReference type="PANTHER" id="PTHR43135:SF3">
    <property type="entry name" value="ALPHA-D-RIBOSE 1-METHYLPHOSPHONATE 5-TRIPHOSPHATE DIPHOSPHATASE"/>
    <property type="match status" value="1"/>
</dbReference>
<dbReference type="GO" id="GO:0016810">
    <property type="term" value="F:hydrolase activity, acting on carbon-nitrogen (but not peptide) bonds"/>
    <property type="evidence" value="ECO:0007669"/>
    <property type="project" value="InterPro"/>
</dbReference>
<evidence type="ECO:0000313" key="3">
    <source>
        <dbReference type="Proteomes" id="UP000218151"/>
    </source>
</evidence>
<comment type="caution">
    <text evidence="2">The sequence shown here is derived from an EMBL/GenBank/DDBJ whole genome shotgun (WGS) entry which is preliminary data.</text>
</comment>
<dbReference type="PANTHER" id="PTHR43135">
    <property type="entry name" value="ALPHA-D-RIBOSE 1-METHYLPHOSPHONATE 5-TRIPHOSPHATE DIPHOSPHATASE"/>
    <property type="match status" value="1"/>
</dbReference>
<dbReference type="InterPro" id="IPR006680">
    <property type="entry name" value="Amidohydro-rel"/>
</dbReference>
<feature type="domain" description="Amidohydrolase-related" evidence="1">
    <location>
        <begin position="168"/>
        <end position="360"/>
    </location>
</feature>
<dbReference type="InterPro" id="IPR051781">
    <property type="entry name" value="Metallo-dep_Hydrolase"/>
</dbReference>
<dbReference type="Proteomes" id="UP000218151">
    <property type="component" value="Unassembled WGS sequence"/>
</dbReference>
<proteinExistence type="predicted"/>
<dbReference type="Gene3D" id="2.30.40.10">
    <property type="entry name" value="Urease, subunit C, domain 1"/>
    <property type="match status" value="1"/>
</dbReference>
<dbReference type="InterPro" id="IPR032466">
    <property type="entry name" value="Metal_Hydrolase"/>
</dbReference>
<sequence>MLAVSGGRFVDPRGAGRDAARVDLGGRWVVPAYGNAHAHITDPTPAASTRYLKDGVLYVWNPNTVTLSVEAKAFFARPDTYDVKIAQGGITEPGGHPERLYVDYLTRYVYKGRDRAWFVGNAFHYGSTPAEIDAALDRLRGQGADFVKAYLLHSKDWERRRGDASFYGQRGLDPRNMRHLVRAARKRGLWVAAHLDTAADLRVAAAAGVAVAAHVPGYHSRSGEEGEAKVTLTDEDARAVVRAGMKLVPTYALAAGELAAEPGKPAPDSALRRRVFERQRGNMQRLKQAGATLLMGTDTWGPIFEEAEHWVTIGAFTPDEATRIVLGTGALLFPERRIGCFRAGCEADFLVLGGDPTRDVKALRLITDRVKAGRRIPVAP</sequence>
<dbReference type="InterPro" id="IPR011059">
    <property type="entry name" value="Metal-dep_hydrolase_composite"/>
</dbReference>
<dbReference type="Gene3D" id="3.20.20.140">
    <property type="entry name" value="Metal-dependent hydrolases"/>
    <property type="match status" value="1"/>
</dbReference>
<gene>
    <name evidence="2" type="ORF">CKY28_05235</name>
</gene>
<evidence type="ECO:0000313" key="2">
    <source>
        <dbReference type="EMBL" id="PAX08765.1"/>
    </source>
</evidence>
<keyword evidence="3" id="KW-1185">Reference proteome</keyword>
<dbReference type="SUPFAM" id="SSF51556">
    <property type="entry name" value="Metallo-dependent hydrolases"/>
    <property type="match status" value="1"/>
</dbReference>
<organism evidence="2 3">
    <name type="scientific">Sphingomonas lenta</name>
    <dbReference type="NCBI Taxonomy" id="1141887"/>
    <lineage>
        <taxon>Bacteria</taxon>
        <taxon>Pseudomonadati</taxon>
        <taxon>Pseudomonadota</taxon>
        <taxon>Alphaproteobacteria</taxon>
        <taxon>Sphingomonadales</taxon>
        <taxon>Sphingomonadaceae</taxon>
        <taxon>Sphingomonas</taxon>
    </lineage>
</organism>
<dbReference type="Pfam" id="PF01979">
    <property type="entry name" value="Amidohydro_1"/>
    <property type="match status" value="1"/>
</dbReference>
<reference evidence="3" key="1">
    <citation type="submission" date="2017-09" db="EMBL/GenBank/DDBJ databases">
        <authorList>
            <person name="Feng G."/>
            <person name="Zhu H."/>
        </authorList>
    </citation>
    <scope>NUCLEOTIDE SEQUENCE [LARGE SCALE GENOMIC DNA]</scope>
    <source>
        <strain evidence="3">1PNM-20</strain>
    </source>
</reference>
<name>A0A2A2SHS3_9SPHN</name>
<dbReference type="EMBL" id="NSLI01000002">
    <property type="protein sequence ID" value="PAX08765.1"/>
    <property type="molecule type" value="Genomic_DNA"/>
</dbReference>
<dbReference type="AlphaFoldDB" id="A0A2A2SHS3"/>
<protein>
    <recommendedName>
        <fullName evidence="1">Amidohydrolase-related domain-containing protein</fullName>
    </recommendedName>
</protein>
<accession>A0A2A2SHS3</accession>
<evidence type="ECO:0000259" key="1">
    <source>
        <dbReference type="Pfam" id="PF01979"/>
    </source>
</evidence>